<gene>
    <name evidence="2" type="ORF">EII21_01835</name>
</gene>
<comment type="caution">
    <text evidence="2">The sequence shown here is derived from an EMBL/GenBank/DDBJ whole genome shotgun (WGS) entry which is preliminary data.</text>
</comment>
<dbReference type="EMBL" id="RQYC01000002">
    <property type="protein sequence ID" value="RRD91158.1"/>
    <property type="molecule type" value="Genomic_DNA"/>
</dbReference>
<proteinExistence type="predicted"/>
<dbReference type="Proteomes" id="UP000269923">
    <property type="component" value="Unassembled WGS sequence"/>
</dbReference>
<dbReference type="GO" id="GO:0005886">
    <property type="term" value="C:plasma membrane"/>
    <property type="evidence" value="ECO:0007669"/>
    <property type="project" value="TreeGrafter"/>
</dbReference>
<keyword evidence="1" id="KW-0812">Transmembrane</keyword>
<accession>A0A3P2A876</accession>
<dbReference type="PANTHER" id="PTHR38598:SF1">
    <property type="entry name" value="INNER MEMBRANE PROTEIN YJCH"/>
    <property type="match status" value="1"/>
</dbReference>
<keyword evidence="3" id="KW-1185">Reference proteome</keyword>
<sequence>MVQQTQNPQAGEEARVAAQVLAHPKFQNMAKQKALVGWGFSAVIFAVYVGYIWIIGTNPQLFAQKMSESGVTTLGIYAGIFVIVFSFVITLVYVSIANGKFEKATQEVVSEVMRNGSEKE</sequence>
<keyword evidence="1" id="KW-0472">Membrane</keyword>
<dbReference type="AlphaFoldDB" id="A0A3P2A876"/>
<dbReference type="InterPro" id="IPR007436">
    <property type="entry name" value="DUF485"/>
</dbReference>
<evidence type="ECO:0000256" key="1">
    <source>
        <dbReference type="SAM" id="Phobius"/>
    </source>
</evidence>
<evidence type="ECO:0000313" key="3">
    <source>
        <dbReference type="Proteomes" id="UP000269923"/>
    </source>
</evidence>
<dbReference type="RefSeq" id="WP_124793972.1">
    <property type="nucleotide sequence ID" value="NZ_RQYC01000002.1"/>
</dbReference>
<protein>
    <submittedName>
        <fullName evidence="2">DUF485 domain-containing protein</fullName>
    </submittedName>
</protein>
<dbReference type="STRING" id="1121352.GCA_000620925_00315"/>
<dbReference type="OrthoDB" id="5297034at2"/>
<dbReference type="PANTHER" id="PTHR38598">
    <property type="entry name" value="INNER MEMBRANE PROTEIN YJCH"/>
    <property type="match status" value="1"/>
</dbReference>
<reference evidence="2 3" key="1">
    <citation type="submission" date="2018-11" db="EMBL/GenBank/DDBJ databases">
        <title>Genomes From Bacteria Associated with the Canine Oral Cavity: a Test Case for Automated Genome-Based Taxonomic Assignment.</title>
        <authorList>
            <person name="Coil D.A."/>
            <person name="Jospin G."/>
            <person name="Darling A.E."/>
            <person name="Wallis C."/>
            <person name="Davis I.J."/>
            <person name="Harris S."/>
            <person name="Eisen J.A."/>
            <person name="Holcombe L.J."/>
            <person name="O'Flynn C."/>
        </authorList>
    </citation>
    <scope>NUCLEOTIDE SEQUENCE [LARGE SCALE GENOMIC DNA]</scope>
    <source>
        <strain evidence="2 3">COT-280</strain>
    </source>
</reference>
<keyword evidence="1" id="KW-1133">Transmembrane helix</keyword>
<name>A0A3P2A876_9NEIS</name>
<feature type="transmembrane region" description="Helical" evidence="1">
    <location>
        <begin position="35"/>
        <end position="54"/>
    </location>
</feature>
<organism evidence="2 3">
    <name type="scientific">Conchiformibius steedae</name>
    <dbReference type="NCBI Taxonomy" id="153493"/>
    <lineage>
        <taxon>Bacteria</taxon>
        <taxon>Pseudomonadati</taxon>
        <taxon>Pseudomonadota</taxon>
        <taxon>Betaproteobacteria</taxon>
        <taxon>Neisseriales</taxon>
        <taxon>Neisseriaceae</taxon>
        <taxon>Conchiformibius</taxon>
    </lineage>
</organism>
<dbReference type="InterPro" id="IPR052959">
    <property type="entry name" value="Inner_membrane_assoc"/>
</dbReference>
<feature type="transmembrane region" description="Helical" evidence="1">
    <location>
        <begin position="74"/>
        <end position="96"/>
    </location>
</feature>
<dbReference type="Pfam" id="PF04341">
    <property type="entry name" value="DUF485"/>
    <property type="match status" value="1"/>
</dbReference>
<evidence type="ECO:0000313" key="2">
    <source>
        <dbReference type="EMBL" id="RRD91158.1"/>
    </source>
</evidence>